<gene>
    <name evidence="2" type="ORF">NESM_000617100</name>
</gene>
<organism evidence="2 3">
    <name type="scientific">Novymonas esmeraldas</name>
    <dbReference type="NCBI Taxonomy" id="1808958"/>
    <lineage>
        <taxon>Eukaryota</taxon>
        <taxon>Discoba</taxon>
        <taxon>Euglenozoa</taxon>
        <taxon>Kinetoplastea</taxon>
        <taxon>Metakinetoplastina</taxon>
        <taxon>Trypanosomatida</taxon>
        <taxon>Trypanosomatidae</taxon>
        <taxon>Novymonas</taxon>
    </lineage>
</organism>
<keyword evidence="3" id="KW-1185">Reference proteome</keyword>
<feature type="coiled-coil region" evidence="1">
    <location>
        <begin position="188"/>
        <end position="215"/>
    </location>
</feature>
<name>A0AAW0ET36_9TRYP</name>
<dbReference type="Proteomes" id="UP001430356">
    <property type="component" value="Unassembled WGS sequence"/>
</dbReference>
<keyword evidence="1" id="KW-0175">Coiled coil</keyword>
<sequence length="474" mass="52764">MSLSATHAVVLYGAVALISDSGPTPISVFSEDGRRTDGVAVVNDRGILFYPLADDYGSLGTPVLTSAANWGPLGRGSPQRVEVLMPNGTIVSTVTAAFPTMTPEHVALLSSMPEMNLVNTVLTDFVTDCLAFFTDPKHPPSWTDLCVRWRMEGSPQRQHFCAKLRADDARFAYFAATVERAVMELRQRAATVDQVAALQAELEALRVRMAAQEKLQQDLAFARTSTANTAAQSQPLAASDGLSANALMELAKALAERQTPKSAEEEFTADIRDWGPLRDRYGSWDGVRDRLYRALHIVPNARKSVMLEMAFESFDNIFGVVFSRWDDVEALSSRTNADVVETINCALRRLILTVKKEQGLSLKSDVSRRNVAALERHVLEFMKNVWSDGTWAQMRSLWARLNMFLDENGLEPNEMNCILFLHSLPVSQSTKHTYTRYLINIYRKMGWQHSQLSLHDSALRSTGGTIPRPPRLSQ</sequence>
<evidence type="ECO:0000313" key="3">
    <source>
        <dbReference type="Proteomes" id="UP001430356"/>
    </source>
</evidence>
<evidence type="ECO:0000313" key="2">
    <source>
        <dbReference type="EMBL" id="KAK7196771.1"/>
    </source>
</evidence>
<protein>
    <submittedName>
        <fullName evidence="2">Uncharacterized protein</fullName>
    </submittedName>
</protein>
<evidence type="ECO:0000256" key="1">
    <source>
        <dbReference type="SAM" id="Coils"/>
    </source>
</evidence>
<reference evidence="2 3" key="1">
    <citation type="journal article" date="2021" name="MBio">
        <title>A New Model Trypanosomatid, Novymonas esmeraldas: Genomic Perception of Its 'Candidatus Pandoraea novymonadis' Endosymbiont.</title>
        <authorList>
            <person name="Zakharova A."/>
            <person name="Saura A."/>
            <person name="Butenko A."/>
            <person name="Podesvova L."/>
            <person name="Warmusova S."/>
            <person name="Kostygov A.Y."/>
            <person name="Nenarokova A."/>
            <person name="Lukes J."/>
            <person name="Opperdoes F.R."/>
            <person name="Yurchenko V."/>
        </authorList>
    </citation>
    <scope>NUCLEOTIDE SEQUENCE [LARGE SCALE GENOMIC DNA]</scope>
    <source>
        <strain evidence="2 3">E262AT.01</strain>
    </source>
</reference>
<comment type="caution">
    <text evidence="2">The sequence shown here is derived from an EMBL/GenBank/DDBJ whole genome shotgun (WGS) entry which is preliminary data.</text>
</comment>
<accession>A0AAW0ET36</accession>
<dbReference type="AlphaFoldDB" id="A0AAW0ET36"/>
<dbReference type="EMBL" id="JAECZO010000085">
    <property type="protein sequence ID" value="KAK7196771.1"/>
    <property type="molecule type" value="Genomic_DNA"/>
</dbReference>
<proteinExistence type="predicted"/>